<gene>
    <name evidence="1" type="primary">tesE</name>
    <name evidence="1" type="ORF">WYH_01857</name>
</gene>
<proteinExistence type="predicted"/>
<organism evidence="1 2">
    <name type="scientific">Croceibacterium atlanticum</name>
    <dbReference type="NCBI Taxonomy" id="1267766"/>
    <lineage>
        <taxon>Bacteria</taxon>
        <taxon>Pseudomonadati</taxon>
        <taxon>Pseudomonadota</taxon>
        <taxon>Alphaproteobacteria</taxon>
        <taxon>Sphingomonadales</taxon>
        <taxon>Erythrobacteraceae</taxon>
        <taxon>Croceibacterium</taxon>
    </lineage>
</organism>
<dbReference type="PANTHER" id="PTHR30143">
    <property type="entry name" value="ACID HYDRATASE"/>
    <property type="match status" value="1"/>
</dbReference>
<evidence type="ECO:0000313" key="1">
    <source>
        <dbReference type="EMBL" id="AKH42893.1"/>
    </source>
</evidence>
<reference evidence="1" key="1">
    <citation type="submission" date="2015-05" db="EMBL/GenBank/DDBJ databases">
        <title>The complete genome of Altererythrobacter atlanticus strain 26DY36.</title>
        <authorList>
            <person name="Wu Y.-H."/>
            <person name="Cheng H."/>
            <person name="Wu X.-W."/>
        </authorList>
    </citation>
    <scope>NUCLEOTIDE SEQUENCE [LARGE SCALE GENOMIC DNA]</scope>
    <source>
        <strain evidence="1">26DY36</strain>
    </source>
</reference>
<dbReference type="PATRIC" id="fig|1267766.3.peg.1877"/>
<dbReference type="GO" id="GO:0008684">
    <property type="term" value="F:2-oxopent-4-enoate hydratase activity"/>
    <property type="evidence" value="ECO:0007669"/>
    <property type="project" value="TreeGrafter"/>
</dbReference>
<dbReference type="GO" id="GO:0005737">
    <property type="term" value="C:cytoplasm"/>
    <property type="evidence" value="ECO:0007669"/>
    <property type="project" value="TreeGrafter"/>
</dbReference>
<dbReference type="InterPro" id="IPR036663">
    <property type="entry name" value="Fumarylacetoacetase_C_sf"/>
</dbReference>
<dbReference type="Gene3D" id="3.90.850.10">
    <property type="entry name" value="Fumarylacetoacetase-like, C-terminal domain"/>
    <property type="match status" value="1"/>
</dbReference>
<evidence type="ECO:0000313" key="2">
    <source>
        <dbReference type="Proteomes" id="UP000034392"/>
    </source>
</evidence>
<accession>A0A0F7KQY1</accession>
<keyword evidence="1" id="KW-0456">Lyase</keyword>
<dbReference type="GO" id="GO:0034856">
    <property type="term" value="F:2-hydroxyhexa-2,4-dienoate hydratase activity"/>
    <property type="evidence" value="ECO:0007669"/>
    <property type="project" value="UniProtKB-EC"/>
</dbReference>
<protein>
    <submittedName>
        <fullName evidence="1">2-hydroxyhexa-2,4-dienoate hydratase</fullName>
        <ecNumber evidence="1">4.2.1.132</ecNumber>
    </submittedName>
</protein>
<dbReference type="PANTHER" id="PTHR30143:SF0">
    <property type="entry name" value="2-KETO-4-PENTENOATE HYDRATASE"/>
    <property type="match status" value="1"/>
</dbReference>
<sequence length="280" mass="29346">MCPVAGITSGPVGSTLNGAAIRAAAAALATAEKTGTQIRLLSEDHPTITMDDAYAIQAEWVRMKCAAGDTIIGWKIGLTSRAMQSALGIDIPDSGVLLGSMTFPNGGIVPAGRFIQPRIEAEIAFVMKHDVPADATPAEIAEATDYIAPALEILDTRITRADPETGRMRTVFDTISDNAANGGIVLGAPVHDFRPEDLPWIGAILSRDDQIEETGLGAGVLGDPLLSMSWLAQRLGVYGQGIRKGQIVLSGSFIRPVEAPPGSKILGDFGPFGRVEIAFG</sequence>
<dbReference type="EC" id="4.2.1.132" evidence="1"/>
<dbReference type="STRING" id="1267766.WYH_01857"/>
<name>A0A0F7KQY1_9SPHN</name>
<dbReference type="InterPro" id="IPR050772">
    <property type="entry name" value="Hydratase-Decarb/MhpD_sf"/>
</dbReference>
<keyword evidence="2" id="KW-1185">Reference proteome</keyword>
<dbReference type="KEGG" id="aay:WYH_01857"/>
<dbReference type="Proteomes" id="UP000034392">
    <property type="component" value="Chromosome"/>
</dbReference>
<dbReference type="AlphaFoldDB" id="A0A0F7KQY1"/>
<dbReference type="EMBL" id="CP011452">
    <property type="protein sequence ID" value="AKH42893.1"/>
    <property type="molecule type" value="Genomic_DNA"/>
</dbReference>
<dbReference type="SUPFAM" id="SSF56529">
    <property type="entry name" value="FAH"/>
    <property type="match status" value="1"/>
</dbReference>